<dbReference type="PROSITE" id="PS50192">
    <property type="entry name" value="T_SNARE"/>
    <property type="match status" value="1"/>
</dbReference>
<evidence type="ECO:0000313" key="6">
    <source>
        <dbReference type="Proteomes" id="UP000242877"/>
    </source>
</evidence>
<comment type="caution">
    <text evidence="5">The sequence shown here is derived from an EMBL/GenBank/DDBJ whole genome shotgun (WGS) entry which is preliminary data.</text>
</comment>
<sequence length="387" mass="43034">MGLFGRHKDKESKKDKDASPKTTPYSVNPYAVGDQPLDPYSQEKARLAAKTNAGAQNLSPQPSGGSGRPGYSPNHANQGGYGSDPYGSSKKSPGGGYGGMASVDPNESENRNALFGDARQRHEEQRQNSGRPGYQGGSPADPPPSYKPYEEKQLTAEEEEEEDVQATKQEIRFLKQETVSSTRNALAAAARAEETGRDTLTRLGVQGERLHDTDKNLNVAENENRIAQDKARELARVNRSMFAAVHVGNPFTSEARRRKHEQDILDRHQEERFSREAARMDTYKSGQRMNQHFKEVGKSGKDVPTQTSTVDRGKYQFEADSEDEQMEDEIENNIKVLEGASGRLNALARATGQELSTQNQLLDKIGSKSDRVDDQLRLNRDRLDRIR</sequence>
<dbReference type="SUPFAM" id="SSF58038">
    <property type="entry name" value="SNARE fusion complex"/>
    <property type="match status" value="2"/>
</dbReference>
<dbReference type="CDD" id="cd15857">
    <property type="entry name" value="SNARE_SEC9C"/>
    <property type="match status" value="1"/>
</dbReference>
<evidence type="ECO:0000313" key="5">
    <source>
        <dbReference type="EMBL" id="KZZ97926.1"/>
    </source>
</evidence>
<dbReference type="GO" id="GO:0032120">
    <property type="term" value="P:ascospore-type prospore membrane formation"/>
    <property type="evidence" value="ECO:0007669"/>
    <property type="project" value="EnsemblFungi"/>
</dbReference>
<dbReference type="AlphaFoldDB" id="A0A168DN15"/>
<dbReference type="GO" id="GO:0006906">
    <property type="term" value="P:vesicle fusion"/>
    <property type="evidence" value="ECO:0007669"/>
    <property type="project" value="TreeGrafter"/>
</dbReference>
<feature type="compositionally biased region" description="Low complexity" evidence="3">
    <location>
        <begin position="59"/>
        <end position="73"/>
    </location>
</feature>
<evidence type="ECO:0000256" key="2">
    <source>
        <dbReference type="SAM" id="Coils"/>
    </source>
</evidence>
<dbReference type="GO" id="GO:0006887">
    <property type="term" value="P:exocytosis"/>
    <property type="evidence" value="ECO:0007669"/>
    <property type="project" value="TreeGrafter"/>
</dbReference>
<keyword evidence="6" id="KW-1185">Reference proteome</keyword>
<evidence type="ECO:0000259" key="4">
    <source>
        <dbReference type="PROSITE" id="PS50192"/>
    </source>
</evidence>
<dbReference type="GO" id="GO:0005484">
    <property type="term" value="F:SNAP receptor activity"/>
    <property type="evidence" value="ECO:0007669"/>
    <property type="project" value="TreeGrafter"/>
</dbReference>
<dbReference type="InterPro" id="IPR000727">
    <property type="entry name" value="T_SNARE_dom"/>
</dbReference>
<accession>A0A168DN15</accession>
<evidence type="ECO:0000256" key="3">
    <source>
        <dbReference type="SAM" id="MobiDB-lite"/>
    </source>
</evidence>
<dbReference type="PANTHER" id="PTHR19305">
    <property type="entry name" value="SYNAPTOSOMAL ASSOCIATED PROTEIN"/>
    <property type="match status" value="1"/>
</dbReference>
<proteinExistence type="inferred from homology"/>
<dbReference type="EMBL" id="AZGZ01000001">
    <property type="protein sequence ID" value="KZZ97926.1"/>
    <property type="molecule type" value="Genomic_DNA"/>
</dbReference>
<feature type="domain" description="T-SNARE coiled-coil homology" evidence="4">
    <location>
        <begin position="324"/>
        <end position="386"/>
    </location>
</feature>
<dbReference type="SMART" id="SM00397">
    <property type="entry name" value="t_SNARE"/>
    <property type="match status" value="2"/>
</dbReference>
<feature type="compositionally biased region" description="Low complexity" evidence="3">
    <location>
        <begin position="83"/>
        <end position="92"/>
    </location>
</feature>
<feature type="region of interest" description="Disordered" evidence="3">
    <location>
        <begin position="1"/>
        <end position="168"/>
    </location>
</feature>
<dbReference type="Gene3D" id="1.20.5.110">
    <property type="match status" value="2"/>
</dbReference>
<organism evidence="5 6">
    <name type="scientific">Ascosphaera apis ARSEF 7405</name>
    <dbReference type="NCBI Taxonomy" id="392613"/>
    <lineage>
        <taxon>Eukaryota</taxon>
        <taxon>Fungi</taxon>
        <taxon>Dikarya</taxon>
        <taxon>Ascomycota</taxon>
        <taxon>Pezizomycotina</taxon>
        <taxon>Eurotiomycetes</taxon>
        <taxon>Eurotiomycetidae</taxon>
        <taxon>Onygenales</taxon>
        <taxon>Ascosphaeraceae</taxon>
        <taxon>Ascosphaera</taxon>
    </lineage>
</organism>
<feature type="compositionally biased region" description="Basic and acidic residues" evidence="3">
    <location>
        <begin position="1"/>
        <end position="19"/>
    </location>
</feature>
<keyword evidence="2" id="KW-0175">Coiled coil</keyword>
<protein>
    <submittedName>
        <fullName evidence="5">V-snare</fullName>
    </submittedName>
</protein>
<dbReference type="Proteomes" id="UP000242877">
    <property type="component" value="Unassembled WGS sequence"/>
</dbReference>
<reference evidence="5 6" key="1">
    <citation type="journal article" date="2016" name="Genome Biol. Evol.">
        <title>Divergent and convergent evolution of fungal pathogenicity.</title>
        <authorList>
            <person name="Shang Y."/>
            <person name="Xiao G."/>
            <person name="Zheng P."/>
            <person name="Cen K."/>
            <person name="Zhan S."/>
            <person name="Wang C."/>
        </authorList>
    </citation>
    <scope>NUCLEOTIDE SEQUENCE [LARGE SCALE GENOMIC DNA]</scope>
    <source>
        <strain evidence="5 6">ARSEF 7405</strain>
    </source>
</reference>
<dbReference type="GO" id="GO:0019905">
    <property type="term" value="F:syntaxin binding"/>
    <property type="evidence" value="ECO:0007669"/>
    <property type="project" value="TreeGrafter"/>
</dbReference>
<feature type="coiled-coil region" evidence="2">
    <location>
        <begin position="210"/>
        <end position="237"/>
    </location>
</feature>
<dbReference type="PANTHER" id="PTHR19305:SF9">
    <property type="entry name" value="SYNAPTOSOMAL-ASSOCIATED PROTEIN 29"/>
    <property type="match status" value="1"/>
</dbReference>
<dbReference type="CDD" id="cd15886">
    <property type="entry name" value="SNARE_SEC9N"/>
    <property type="match status" value="1"/>
</dbReference>
<dbReference type="GO" id="GO:0005628">
    <property type="term" value="C:prospore membrane"/>
    <property type="evidence" value="ECO:0007669"/>
    <property type="project" value="EnsemblFungi"/>
</dbReference>
<dbReference type="GO" id="GO:0031201">
    <property type="term" value="C:SNARE complex"/>
    <property type="evidence" value="ECO:0007669"/>
    <property type="project" value="TreeGrafter"/>
</dbReference>
<evidence type="ECO:0000256" key="1">
    <source>
        <dbReference type="ARBA" id="ARBA00009480"/>
    </source>
</evidence>
<gene>
    <name evidence="5" type="ORF">AAP_00187</name>
</gene>
<name>A0A168DN15_9EURO</name>
<comment type="similarity">
    <text evidence="1">Belongs to the SNAP-25 family.</text>
</comment>
<dbReference type="OrthoDB" id="18679at2759"/>
<dbReference type="VEuPathDB" id="FungiDB:AAP_00187"/>
<dbReference type="GO" id="GO:0005886">
    <property type="term" value="C:plasma membrane"/>
    <property type="evidence" value="ECO:0007669"/>
    <property type="project" value="TreeGrafter"/>
</dbReference>